<evidence type="ECO:0000313" key="2">
    <source>
        <dbReference type="EMBL" id="SEL28887.1"/>
    </source>
</evidence>
<sequence length="75" mass="7992">MTALAFDHPALNAYAVSGASPVATALIAAGSTLAKWETRARTRAGLKRLDAIQYPDIGLTTAEVLHEVAKPFWRA</sequence>
<keyword evidence="1" id="KW-0812">Transmembrane</keyword>
<gene>
    <name evidence="2" type="ORF">SAMN04488526_2362</name>
</gene>
<dbReference type="AlphaFoldDB" id="A0A1H7P1E0"/>
<evidence type="ECO:0000313" key="3">
    <source>
        <dbReference type="Proteomes" id="UP000199283"/>
    </source>
</evidence>
<dbReference type="EMBL" id="FNZQ01000004">
    <property type="protein sequence ID" value="SEL28887.1"/>
    <property type="molecule type" value="Genomic_DNA"/>
</dbReference>
<protein>
    <submittedName>
        <fullName evidence="2">Uncharacterized conserved protein YjiS, DUF1127 family</fullName>
    </submittedName>
</protein>
<feature type="transmembrane region" description="Helical" evidence="1">
    <location>
        <begin position="12"/>
        <end position="34"/>
    </location>
</feature>
<dbReference type="Proteomes" id="UP000199283">
    <property type="component" value="Unassembled WGS sequence"/>
</dbReference>
<dbReference type="RefSeq" id="WP_092762976.1">
    <property type="nucleotide sequence ID" value="NZ_CAXBJT010000009.1"/>
</dbReference>
<dbReference type="OrthoDB" id="7659219at2"/>
<reference evidence="2 3" key="1">
    <citation type="submission" date="2016-10" db="EMBL/GenBank/DDBJ databases">
        <authorList>
            <person name="de Groot N.N."/>
        </authorList>
    </citation>
    <scope>NUCLEOTIDE SEQUENCE [LARGE SCALE GENOMIC DNA]</scope>
    <source>
        <strain evidence="2 3">DSM 14858</strain>
    </source>
</reference>
<keyword evidence="1" id="KW-0472">Membrane</keyword>
<accession>A0A1H7P1E0</accession>
<name>A0A1H7P1E0_9RHOB</name>
<evidence type="ECO:0000256" key="1">
    <source>
        <dbReference type="SAM" id="Phobius"/>
    </source>
</evidence>
<keyword evidence="1" id="KW-1133">Transmembrane helix</keyword>
<proteinExistence type="predicted"/>
<keyword evidence="3" id="KW-1185">Reference proteome</keyword>
<dbReference type="STRING" id="188906.SAMN04488526_2362"/>
<organism evidence="2 3">
    <name type="scientific">Jannaschia helgolandensis</name>
    <dbReference type="NCBI Taxonomy" id="188906"/>
    <lineage>
        <taxon>Bacteria</taxon>
        <taxon>Pseudomonadati</taxon>
        <taxon>Pseudomonadota</taxon>
        <taxon>Alphaproteobacteria</taxon>
        <taxon>Rhodobacterales</taxon>
        <taxon>Roseobacteraceae</taxon>
        <taxon>Jannaschia</taxon>
    </lineage>
</organism>